<feature type="binding site" evidence="24">
    <location>
        <position position="216"/>
    </location>
    <ligand>
        <name>Mn(2+)</name>
        <dbReference type="ChEBI" id="CHEBI:29035"/>
    </ligand>
</feature>
<keyword evidence="17 24" id="KW-0464">Manganese</keyword>
<dbReference type="GO" id="GO:0000139">
    <property type="term" value="C:Golgi membrane"/>
    <property type="evidence" value="ECO:0007669"/>
    <property type="project" value="UniProtKB-SubCell"/>
</dbReference>
<dbReference type="SUPFAM" id="SSF53448">
    <property type="entry name" value="Nucleotide-diphospho-sugar transferases"/>
    <property type="match status" value="1"/>
</dbReference>
<dbReference type="PANTHER" id="PTHR12871">
    <property type="entry name" value="BETA-1,2-N-ACETYLGLUCOSAMINYLTRANSFERASE II"/>
    <property type="match status" value="1"/>
</dbReference>
<evidence type="ECO:0000256" key="7">
    <source>
        <dbReference type="ARBA" id="ARBA00022676"/>
    </source>
</evidence>
<evidence type="ECO:0000256" key="18">
    <source>
        <dbReference type="ARBA" id="ARBA00029663"/>
    </source>
</evidence>
<keyword evidence="9" id="KW-0812">Transmembrane</keyword>
<dbReference type="WBParaSite" id="SMUV_0000209801-mRNA-1">
    <property type="protein sequence ID" value="SMUV_0000209801-mRNA-1"/>
    <property type="gene ID" value="SMUV_0000209801"/>
</dbReference>
<evidence type="ECO:0000256" key="4">
    <source>
        <dbReference type="ARBA" id="ARBA00011011"/>
    </source>
</evidence>
<dbReference type="GO" id="GO:0006487">
    <property type="term" value="P:protein N-linked glycosylation"/>
    <property type="evidence" value="ECO:0007669"/>
    <property type="project" value="TreeGrafter"/>
</dbReference>
<dbReference type="InterPro" id="IPR029044">
    <property type="entry name" value="Nucleotide-diphossugar_trans"/>
</dbReference>
<keyword evidence="12" id="KW-1133">Transmembrane helix</keyword>
<feature type="binding site" evidence="23">
    <location>
        <begin position="77"/>
        <end position="81"/>
    </location>
    <ligand>
        <name>substrate</name>
    </ligand>
</feature>
<feature type="binding site" evidence="23">
    <location>
        <position position="108"/>
    </location>
    <ligand>
        <name>substrate</name>
    </ligand>
</feature>
<feature type="binding site" evidence="24">
    <location>
        <position position="330"/>
    </location>
    <ligand>
        <name>Mn(2+)</name>
        <dbReference type="ChEBI" id="CHEBI:29035"/>
    </ligand>
</feature>
<keyword evidence="7" id="KW-0328">Glycosyltransferase</keyword>
<evidence type="ECO:0000256" key="25">
    <source>
        <dbReference type="PIRSR" id="PIRSR607754-3"/>
    </source>
</evidence>
<protein>
    <recommendedName>
        <fullName evidence="6">Alpha-1,6-mannosyl-glycoprotein 2-beta-N-acetylglucosaminyltransferase</fullName>
        <ecNumber evidence="5">2.4.1.143</ecNumber>
    </recommendedName>
    <alternativeName>
        <fullName evidence="21">Beta-1,2-N-acetylglucosaminyltransferase II</fullName>
    </alternativeName>
    <alternativeName>
        <fullName evidence="20">GlcNAc-T II</fullName>
    </alternativeName>
    <alternativeName>
        <fullName evidence="19">Mannoside acetylglucosaminyltransferase 2</fullName>
    </alternativeName>
    <alternativeName>
        <fullName evidence="18">N-glycosyl-oligosaccharide-glycoprotein N-acetylglucosaminyltransferase II</fullName>
    </alternativeName>
</protein>
<reference evidence="27" key="1">
    <citation type="submission" date="2017-02" db="UniProtKB">
        <authorList>
            <consortium name="WormBaseParasite"/>
        </authorList>
    </citation>
    <scope>IDENTIFICATION</scope>
</reference>
<accession>A0A0N5AD62</accession>
<evidence type="ECO:0000256" key="21">
    <source>
        <dbReference type="ARBA" id="ARBA00032915"/>
    </source>
</evidence>
<keyword evidence="8" id="KW-0808">Transferase</keyword>
<evidence type="ECO:0000256" key="11">
    <source>
        <dbReference type="ARBA" id="ARBA00022968"/>
    </source>
</evidence>
<evidence type="ECO:0000256" key="24">
    <source>
        <dbReference type="PIRSR" id="PIRSR607754-2"/>
    </source>
</evidence>
<proteinExistence type="inferred from homology"/>
<evidence type="ECO:0000256" key="3">
    <source>
        <dbReference type="ARBA" id="ARBA00004922"/>
    </source>
</evidence>
<feature type="binding site" evidence="23">
    <location>
        <begin position="183"/>
        <end position="187"/>
    </location>
    <ligand>
        <name>substrate</name>
    </ligand>
</feature>
<feature type="disulfide bond" evidence="25">
    <location>
        <begin position="150"/>
        <end position="164"/>
    </location>
</feature>
<evidence type="ECO:0000256" key="19">
    <source>
        <dbReference type="ARBA" id="ARBA00031203"/>
    </source>
</evidence>
<dbReference type="InterPro" id="IPR007754">
    <property type="entry name" value="GlcNAc_II"/>
</dbReference>
<feature type="disulfide bond" evidence="25">
    <location>
        <begin position="295"/>
        <end position="394"/>
    </location>
</feature>
<comment type="subcellular location">
    <subcellularLocation>
        <location evidence="2">Golgi apparatus membrane</location>
        <topology evidence="2">Single-pass type II membrane protein</topology>
    </subcellularLocation>
</comment>
<keyword evidence="11" id="KW-0735">Signal-anchor</keyword>
<dbReference type="PANTHER" id="PTHR12871:SF0">
    <property type="entry name" value="ALPHA-1,6-MANNOSYL-GLYCOPROTEIN 2-BETA-N-ACETYLGLUCOSAMINYLTRANSFERASE"/>
    <property type="match status" value="1"/>
</dbReference>
<evidence type="ECO:0000256" key="17">
    <source>
        <dbReference type="ARBA" id="ARBA00023211"/>
    </source>
</evidence>
<comment type="pathway">
    <text evidence="3">Protein modification; protein glycosylation.</text>
</comment>
<evidence type="ECO:0000313" key="26">
    <source>
        <dbReference type="Proteomes" id="UP000046393"/>
    </source>
</evidence>
<dbReference type="Pfam" id="PF05060">
    <property type="entry name" value="MGAT2"/>
    <property type="match status" value="1"/>
</dbReference>
<feature type="disulfide bond" evidence="25">
    <location>
        <begin position="290"/>
        <end position="313"/>
    </location>
</feature>
<dbReference type="EC" id="2.4.1.143" evidence="5"/>
<sequence>MQNPYLLIEQHKLAPLEEGNFAVKNEAGLAWSPEDAKFPLCKDEIVISINFLNSHYEVLNTDKFGPANESKFIIVVQVHTRIEYLKYLISSLEQAKGIENGLLIFSHDYFSSEINNIIRNITFCRVMQILYPYPVQLFPTSFPGQAPDDCGEKMTKSEAERVRCRNWAHPDKYGHYRVAKLTQIKHHWWWKMNYVFDGVMKRFSLSRVWVVLLEEDHYVSPDFLHVMELITQHKDKLCSFCQVISLGIYLKNYANFKNDLPKLGIYPWFSSKHNMGLAMNEAAWNQVKNCSTMFCTYDDYNWDWTLMHLSAKCFPSKWRVIAAKAPRVLHIGDCGVHTHRCAVHNAAEKARELFKDARDLLFPKSLKITEVSKRMLKPSRENGGWGDIRDHLLCLNNSVVTLSEPVDFINGALNTFKNENLSRLVFNTL</sequence>
<evidence type="ECO:0000256" key="8">
    <source>
        <dbReference type="ARBA" id="ARBA00022679"/>
    </source>
</evidence>
<evidence type="ECO:0000313" key="27">
    <source>
        <dbReference type="WBParaSite" id="SMUV_0000209801-mRNA-1"/>
    </source>
</evidence>
<dbReference type="GO" id="GO:0005795">
    <property type="term" value="C:Golgi stack"/>
    <property type="evidence" value="ECO:0007669"/>
    <property type="project" value="InterPro"/>
</dbReference>
<dbReference type="STRING" id="451379.A0A0N5AD62"/>
<comment type="cofactor">
    <cofactor evidence="1 24">
        <name>Mn(2+)</name>
        <dbReference type="ChEBI" id="CHEBI:29035"/>
    </cofactor>
</comment>
<keyword evidence="26" id="KW-1185">Reference proteome</keyword>
<evidence type="ECO:0000256" key="22">
    <source>
        <dbReference type="ARBA" id="ARBA00093257"/>
    </source>
</evidence>
<dbReference type="GO" id="GO:0046872">
    <property type="term" value="F:metal ion binding"/>
    <property type="evidence" value="ECO:0007669"/>
    <property type="project" value="UniProtKB-KW"/>
</dbReference>
<evidence type="ECO:0000256" key="14">
    <source>
        <dbReference type="ARBA" id="ARBA00023136"/>
    </source>
</evidence>
<keyword evidence="16" id="KW-0325">Glycoprotein</keyword>
<evidence type="ECO:0000256" key="16">
    <source>
        <dbReference type="ARBA" id="ARBA00023180"/>
    </source>
</evidence>
<keyword evidence="14" id="KW-0472">Membrane</keyword>
<keyword evidence="15 25" id="KW-1015">Disulfide bond</keyword>
<name>A0A0N5AD62_9BILA</name>
<keyword evidence="10 24" id="KW-0479">Metal-binding</keyword>
<dbReference type="Proteomes" id="UP000046393">
    <property type="component" value="Unplaced"/>
</dbReference>
<evidence type="ECO:0000256" key="20">
    <source>
        <dbReference type="ARBA" id="ARBA00032552"/>
    </source>
</evidence>
<dbReference type="UniPathway" id="UPA00378"/>
<organism evidence="26 27">
    <name type="scientific">Syphacia muris</name>
    <dbReference type="NCBI Taxonomy" id="451379"/>
    <lineage>
        <taxon>Eukaryota</taxon>
        <taxon>Metazoa</taxon>
        <taxon>Ecdysozoa</taxon>
        <taxon>Nematoda</taxon>
        <taxon>Chromadorea</taxon>
        <taxon>Rhabditida</taxon>
        <taxon>Spirurina</taxon>
        <taxon>Oxyuridomorpha</taxon>
        <taxon>Oxyuroidea</taxon>
        <taxon>Oxyuridae</taxon>
        <taxon>Syphacia</taxon>
    </lineage>
</organism>
<comment type="similarity">
    <text evidence="4">Belongs to the glycosyltransferase 16 (GT16) protein family.</text>
</comment>
<evidence type="ECO:0000256" key="15">
    <source>
        <dbReference type="ARBA" id="ARBA00023157"/>
    </source>
</evidence>
<evidence type="ECO:0000256" key="9">
    <source>
        <dbReference type="ARBA" id="ARBA00022692"/>
    </source>
</evidence>
<evidence type="ECO:0000256" key="2">
    <source>
        <dbReference type="ARBA" id="ARBA00004323"/>
    </source>
</evidence>
<dbReference type="GO" id="GO:0008455">
    <property type="term" value="F:alpha-1,6-mannosylglycoprotein 2-beta-N-acetylglucosaminyltransferase activity"/>
    <property type="evidence" value="ECO:0007669"/>
    <property type="project" value="UniProtKB-EC"/>
</dbReference>
<dbReference type="GO" id="GO:0009312">
    <property type="term" value="P:oligosaccharide biosynthetic process"/>
    <property type="evidence" value="ECO:0007669"/>
    <property type="project" value="InterPro"/>
</dbReference>
<evidence type="ECO:0000256" key="5">
    <source>
        <dbReference type="ARBA" id="ARBA00012613"/>
    </source>
</evidence>
<feature type="disulfide bond" evidence="25">
    <location>
        <begin position="238"/>
        <end position="241"/>
    </location>
</feature>
<evidence type="ECO:0000256" key="12">
    <source>
        <dbReference type="ARBA" id="ARBA00022989"/>
    </source>
</evidence>
<evidence type="ECO:0000256" key="10">
    <source>
        <dbReference type="ARBA" id="ARBA00022723"/>
    </source>
</evidence>
<evidence type="ECO:0000256" key="1">
    <source>
        <dbReference type="ARBA" id="ARBA00001936"/>
    </source>
</evidence>
<evidence type="ECO:0000256" key="6">
    <source>
        <dbReference type="ARBA" id="ARBA00014817"/>
    </source>
</evidence>
<comment type="catalytic activity">
    <reaction evidence="22">
        <text>an N(4)-{beta-D-GlcNAc-(1-&gt;2)-alpha-D-Man-(1-&gt;3)-[alpha-D-Man-(1-&gt;6)]-beta-D-Man-(1-&gt;4)-beta-D-GlcNAc-(1-&gt;4)-beta-D-GlcNAc}-L-asparaginyl-[protein] + UDP-N-acetyl-alpha-D-glucosamine = N(4)-{beta-D-GlcNAc-(1-&gt;2)-alpha-D-Man-(1-&gt;3)-[beta-D-GlcNAc-(1-&gt;2)-alpha-D-Man-(1-&gt;6)]-beta-D-Man-(1-&gt;4)-beta-D-GlcNAc-(1-&gt;4)-beta-D-GlcNAc}-L-asparaginyl-[protein] + UDP + H(+)</text>
        <dbReference type="Rhea" id="RHEA:12941"/>
        <dbReference type="Rhea" id="RHEA-COMP:13526"/>
        <dbReference type="Rhea" id="RHEA-COMP:14369"/>
        <dbReference type="ChEBI" id="CHEBI:15378"/>
        <dbReference type="ChEBI" id="CHEBI:57705"/>
        <dbReference type="ChEBI" id="CHEBI:58223"/>
        <dbReference type="ChEBI" id="CHEBI:60615"/>
        <dbReference type="ChEBI" id="CHEBI:60651"/>
        <dbReference type="EC" id="2.4.1.143"/>
    </reaction>
</comment>
<dbReference type="Gene3D" id="3.90.550.10">
    <property type="entry name" value="Spore Coat Polysaccharide Biosynthesis Protein SpsA, Chain A"/>
    <property type="match status" value="1"/>
</dbReference>
<keyword evidence="13" id="KW-0333">Golgi apparatus</keyword>
<evidence type="ECO:0000256" key="23">
    <source>
        <dbReference type="PIRSR" id="PIRSR607754-1"/>
    </source>
</evidence>
<dbReference type="AlphaFoldDB" id="A0A0N5AD62"/>
<evidence type="ECO:0000256" key="13">
    <source>
        <dbReference type="ARBA" id="ARBA00023034"/>
    </source>
</evidence>